<dbReference type="EMBL" id="JACHFL010000001">
    <property type="protein sequence ID" value="MBB5361302.1"/>
    <property type="molecule type" value="Genomic_DNA"/>
</dbReference>
<reference evidence="1 2" key="1">
    <citation type="submission" date="2020-08" db="EMBL/GenBank/DDBJ databases">
        <title>Genomic Encyclopedia of Type Strains, Phase IV (KMG-IV): sequencing the most valuable type-strain genomes for metagenomic binning, comparative biology and taxonomic classification.</title>
        <authorList>
            <person name="Goeker M."/>
        </authorList>
    </citation>
    <scope>NUCLEOTIDE SEQUENCE [LARGE SCALE GENOMIC DNA]</scope>
    <source>
        <strain evidence="1 2">DSM 27939</strain>
    </source>
</reference>
<dbReference type="AlphaFoldDB" id="A0A7W8JQE2"/>
<comment type="caution">
    <text evidence="1">The sequence shown here is derived from an EMBL/GenBank/DDBJ whole genome shotgun (WGS) entry which is preliminary data.</text>
</comment>
<dbReference type="RefSeq" id="WP_184127390.1">
    <property type="nucleotide sequence ID" value="NZ_JACHFL010000001.1"/>
</dbReference>
<evidence type="ECO:0000313" key="1">
    <source>
        <dbReference type="EMBL" id="MBB5361302.1"/>
    </source>
</evidence>
<keyword evidence="2" id="KW-1185">Reference proteome</keyword>
<organism evidence="1 2">
    <name type="scientific">Deinococcus humi</name>
    <dbReference type="NCBI Taxonomy" id="662880"/>
    <lineage>
        <taxon>Bacteria</taxon>
        <taxon>Thermotogati</taxon>
        <taxon>Deinococcota</taxon>
        <taxon>Deinococci</taxon>
        <taxon>Deinococcales</taxon>
        <taxon>Deinococcaceae</taxon>
        <taxon>Deinococcus</taxon>
    </lineage>
</organism>
<protein>
    <submittedName>
        <fullName evidence="1">Uncharacterized protein</fullName>
    </submittedName>
</protein>
<proteinExistence type="predicted"/>
<name>A0A7W8JQE2_9DEIO</name>
<accession>A0A7W8JQE2</accession>
<gene>
    <name evidence="1" type="ORF">HNQ08_000373</name>
</gene>
<sequence>MSEIELAFEQAEMLYQIQGLQEAGEAYYHDSVTDGLILALAKLAGVHYENQPEAQPPEIKQGVCDWHGKKYCGPEDGFACEAPKCYVSRPTPTEAPHD</sequence>
<dbReference type="Proteomes" id="UP000552709">
    <property type="component" value="Unassembled WGS sequence"/>
</dbReference>
<evidence type="ECO:0000313" key="2">
    <source>
        <dbReference type="Proteomes" id="UP000552709"/>
    </source>
</evidence>